<evidence type="ECO:0000313" key="2">
    <source>
        <dbReference type="EMBL" id="NMP31587.1"/>
    </source>
</evidence>
<dbReference type="InterPro" id="IPR046336">
    <property type="entry name" value="Lon_prtase_N_sf"/>
</dbReference>
<dbReference type="Gene3D" id="2.30.130.40">
    <property type="entry name" value="LON domain-like"/>
    <property type="match status" value="1"/>
</dbReference>
<dbReference type="RefSeq" id="WP_169074889.1">
    <property type="nucleotide sequence ID" value="NZ_JABBXH010000002.1"/>
</dbReference>
<accession>A0A7Y0LCH8</accession>
<feature type="domain" description="Lon N-terminal" evidence="1">
    <location>
        <begin position="3"/>
        <end position="133"/>
    </location>
</feature>
<dbReference type="Pfam" id="PF02190">
    <property type="entry name" value="LON_substr_bdg"/>
    <property type="match status" value="1"/>
</dbReference>
<evidence type="ECO:0000313" key="3">
    <source>
        <dbReference type="Proteomes" id="UP000568664"/>
    </source>
</evidence>
<gene>
    <name evidence="2" type="ORF">HII17_08435</name>
</gene>
<dbReference type="Proteomes" id="UP000568664">
    <property type="component" value="Unassembled WGS sequence"/>
</dbReference>
<proteinExistence type="predicted"/>
<dbReference type="InterPro" id="IPR003111">
    <property type="entry name" value="Lon_prtase_N"/>
</dbReference>
<protein>
    <recommendedName>
        <fullName evidence="1">Lon N-terminal domain-containing protein</fullName>
    </recommendedName>
</protein>
<organism evidence="2 3">
    <name type="scientific">Thalassotalea algicola</name>
    <dbReference type="NCBI Taxonomy" id="2716224"/>
    <lineage>
        <taxon>Bacteria</taxon>
        <taxon>Pseudomonadati</taxon>
        <taxon>Pseudomonadota</taxon>
        <taxon>Gammaproteobacteria</taxon>
        <taxon>Alteromonadales</taxon>
        <taxon>Colwelliaceae</taxon>
        <taxon>Thalassotalea</taxon>
    </lineage>
</organism>
<keyword evidence="3" id="KW-1185">Reference proteome</keyword>
<name>A0A7Y0LCH8_9GAMM</name>
<evidence type="ECO:0000259" key="1">
    <source>
        <dbReference type="Pfam" id="PF02190"/>
    </source>
</evidence>
<dbReference type="InterPro" id="IPR015947">
    <property type="entry name" value="PUA-like_sf"/>
</dbReference>
<sequence>MILPLFPLPIFLLPAGVTQLRIFEQRYLTMIKNANKTDGFIIGYANNDDEISNWGSWVDIIDFDTGDDGMLNILVRCKKLVKVSQHKRQQDKLITVKATPLLHWPEINSNKRCIPLRTQLQQLFKQHDTLNKLYATPAFYRDDWVVARWLELLPVSFENKKLFVHPNSFISAVDFLTTVILEENNLIT</sequence>
<dbReference type="EMBL" id="JABBXH010000002">
    <property type="protein sequence ID" value="NMP31587.1"/>
    <property type="molecule type" value="Genomic_DNA"/>
</dbReference>
<dbReference type="SUPFAM" id="SSF88697">
    <property type="entry name" value="PUA domain-like"/>
    <property type="match status" value="1"/>
</dbReference>
<dbReference type="AlphaFoldDB" id="A0A7Y0LCH8"/>
<reference evidence="2 3" key="1">
    <citation type="submission" date="2020-04" db="EMBL/GenBank/DDBJ databases">
        <title>Thalassotalea sp. M1531, isolated from the surface of marine red alga.</title>
        <authorList>
            <person name="Pang L."/>
            <person name="Lu D.-C."/>
        </authorList>
    </citation>
    <scope>NUCLEOTIDE SEQUENCE [LARGE SCALE GENOMIC DNA]</scope>
    <source>
        <strain evidence="2 3">M1531</strain>
    </source>
</reference>
<comment type="caution">
    <text evidence="2">The sequence shown here is derived from an EMBL/GenBank/DDBJ whole genome shotgun (WGS) entry which is preliminary data.</text>
</comment>